<evidence type="ECO:0000259" key="8">
    <source>
        <dbReference type="Pfam" id="PF06429"/>
    </source>
</evidence>
<dbReference type="InterPro" id="IPR020013">
    <property type="entry name" value="Flagellar_FlgE/F/G"/>
</dbReference>
<feature type="domain" description="Flagellar hook protein FlgE/F/G-like D1" evidence="9">
    <location>
        <begin position="85"/>
        <end position="146"/>
    </location>
</feature>
<dbReference type="Pfam" id="PF00460">
    <property type="entry name" value="Flg_bb_rod"/>
    <property type="match status" value="1"/>
</dbReference>
<proteinExistence type="inferred from homology"/>
<evidence type="ECO:0000256" key="1">
    <source>
        <dbReference type="ARBA" id="ARBA00004117"/>
    </source>
</evidence>
<comment type="subcellular location">
    <subcellularLocation>
        <location evidence="1 6">Bacterial flagellum basal body</location>
    </subcellularLocation>
</comment>
<dbReference type="SUPFAM" id="SSF117143">
    <property type="entry name" value="Flagellar hook protein flgE"/>
    <property type="match status" value="1"/>
</dbReference>
<dbReference type="Pfam" id="PF06429">
    <property type="entry name" value="Flg_bbr_C"/>
    <property type="match status" value="1"/>
</dbReference>
<dbReference type="InterPro" id="IPR037925">
    <property type="entry name" value="FlgE/F/G-like"/>
</dbReference>
<dbReference type="Pfam" id="PF22692">
    <property type="entry name" value="LlgE_F_G_D1"/>
    <property type="match status" value="1"/>
</dbReference>
<evidence type="ECO:0000256" key="3">
    <source>
        <dbReference type="ARBA" id="ARBA00023143"/>
    </source>
</evidence>
<comment type="caution">
    <text evidence="10">The sequence shown here is derived from an EMBL/GenBank/DDBJ whole genome shotgun (WGS) entry which is preliminary data.</text>
</comment>
<dbReference type="InterPro" id="IPR053967">
    <property type="entry name" value="LlgE_F_G-like_D1"/>
</dbReference>
<keyword evidence="3 6" id="KW-0975">Bacterial flagellum</keyword>
<feature type="domain" description="Flagellar basal-body/hook protein C-terminal" evidence="8">
    <location>
        <begin position="200"/>
        <end position="242"/>
    </location>
</feature>
<dbReference type="Proteomes" id="UP000180088">
    <property type="component" value="Unassembled WGS sequence"/>
</dbReference>
<evidence type="ECO:0000256" key="4">
    <source>
        <dbReference type="ARBA" id="ARBA00038560"/>
    </source>
</evidence>
<dbReference type="PANTHER" id="PTHR30435:SF18">
    <property type="entry name" value="FLAGELLAR BASAL-BODY ROD PROTEIN FLGF"/>
    <property type="match status" value="1"/>
</dbReference>
<dbReference type="STRING" id="1903179.BI347_18125"/>
<reference evidence="10 11" key="1">
    <citation type="submission" date="2016-09" db="EMBL/GenBank/DDBJ databases">
        <title>Chromobacterium muskegensis sp. nov., an insecticidal bacterium isolated from Sphagnum bogs.</title>
        <authorList>
            <person name="Sparks M.E."/>
            <person name="Blackburn M.B."/>
            <person name="Gundersen-Rindal D.E."/>
            <person name="Mitchell A."/>
            <person name="Farrar R."/>
            <person name="Kuhar D."/>
        </authorList>
    </citation>
    <scope>NUCLEOTIDE SEQUENCE [LARGE SCALE GENOMIC DNA]</scope>
    <source>
        <strain evidence="10 11">37-2</strain>
    </source>
</reference>
<dbReference type="AlphaFoldDB" id="A0A1S1WW82"/>
<gene>
    <name evidence="10" type="primary">flgF</name>
    <name evidence="10" type="ORF">BI347_18125</name>
</gene>
<protein>
    <recommendedName>
        <fullName evidence="5 6">Flagellar basal-body rod protein FlgF</fullName>
    </recommendedName>
</protein>
<evidence type="ECO:0000256" key="6">
    <source>
        <dbReference type="RuleBase" id="RU362116"/>
    </source>
</evidence>
<dbReference type="OrthoDB" id="9804559at2"/>
<evidence type="ECO:0000313" key="11">
    <source>
        <dbReference type="Proteomes" id="UP000180088"/>
    </source>
</evidence>
<dbReference type="PROSITE" id="PS00588">
    <property type="entry name" value="FLAGELLA_BB_ROD"/>
    <property type="match status" value="1"/>
</dbReference>
<evidence type="ECO:0000313" key="10">
    <source>
        <dbReference type="EMBL" id="OHX11570.1"/>
    </source>
</evidence>
<dbReference type="NCBIfam" id="NF009280">
    <property type="entry name" value="PRK12640.1"/>
    <property type="match status" value="1"/>
</dbReference>
<evidence type="ECO:0000256" key="2">
    <source>
        <dbReference type="ARBA" id="ARBA00009677"/>
    </source>
</evidence>
<dbReference type="GO" id="GO:0030694">
    <property type="term" value="C:bacterial-type flagellum basal body, rod"/>
    <property type="evidence" value="ECO:0007669"/>
    <property type="project" value="UniProtKB-UniRule"/>
</dbReference>
<dbReference type="GO" id="GO:0071978">
    <property type="term" value="P:bacterial-type flagellum-dependent swarming motility"/>
    <property type="evidence" value="ECO:0007669"/>
    <property type="project" value="TreeGrafter"/>
</dbReference>
<evidence type="ECO:0000256" key="5">
    <source>
        <dbReference type="ARBA" id="ARBA00040228"/>
    </source>
</evidence>
<keyword evidence="10" id="KW-0966">Cell projection</keyword>
<dbReference type="RefSeq" id="WP_071116643.1">
    <property type="nucleotide sequence ID" value="NZ_MKCS01000002.1"/>
</dbReference>
<evidence type="ECO:0000259" key="9">
    <source>
        <dbReference type="Pfam" id="PF22692"/>
    </source>
</evidence>
<dbReference type="NCBIfam" id="TIGR03506">
    <property type="entry name" value="FlgEFG_subfam"/>
    <property type="match status" value="1"/>
</dbReference>
<keyword evidence="10" id="KW-0969">Cilium</keyword>
<evidence type="ECO:0000259" key="7">
    <source>
        <dbReference type="Pfam" id="PF00460"/>
    </source>
</evidence>
<dbReference type="PANTHER" id="PTHR30435">
    <property type="entry name" value="FLAGELLAR PROTEIN"/>
    <property type="match status" value="1"/>
</dbReference>
<dbReference type="InterPro" id="IPR010930">
    <property type="entry name" value="Flg_bb/hook_C_dom"/>
</dbReference>
<dbReference type="EMBL" id="MKCS01000002">
    <property type="protein sequence ID" value="OHX11570.1"/>
    <property type="molecule type" value="Genomic_DNA"/>
</dbReference>
<dbReference type="InterPro" id="IPR019776">
    <property type="entry name" value="Flagellar_basal_body_rod_CS"/>
</dbReference>
<accession>A0A1S1WW82</accession>
<sequence length="247" mass="25945">MDRVLFLAMTGAKHEMWQQATTANNLANVNTNGFKADLAAFRALPVIGDGAPTRTYVVDNTIGFDASQGSLQHTGNPTDFALATPGFFAVQGADGQEAYTRDGGYALDANGLMRTRTGLAIMGDGGPITVPAGSQVQLGSDGSVMAIPLSGANRTPQLVGQIKMINPGPKDMYKGEDRLYHVNGGGTAPASADVKLAPETLESSNVNSVDALVQMISHGRQYELNIKMMQTAQQDDQQAAQLLSVSS</sequence>
<comment type="subunit">
    <text evidence="4 6">The basal body constitutes a major portion of the flagellar organelle and consists of five rings (E,L,P,S, and M) mounted on a central rod. The rod consists of about 26 subunits of FlgG in the distal portion, and FlgB, FlgC and FlgF are thought to build up the proximal portion of the rod with about 6 subunits each.</text>
</comment>
<comment type="similarity">
    <text evidence="2 6">Belongs to the flagella basal body rod proteins family.</text>
</comment>
<name>A0A1S1WW82_9NEIS</name>
<feature type="domain" description="Flagellar basal body rod protein N-terminal" evidence="7">
    <location>
        <begin position="8"/>
        <end position="35"/>
    </location>
</feature>
<dbReference type="InterPro" id="IPR001444">
    <property type="entry name" value="Flag_bb_rod_N"/>
</dbReference>
<organism evidence="10 11">
    <name type="scientific">Chromobacterium sphagni</name>
    <dbReference type="NCBI Taxonomy" id="1903179"/>
    <lineage>
        <taxon>Bacteria</taxon>
        <taxon>Pseudomonadati</taxon>
        <taxon>Pseudomonadota</taxon>
        <taxon>Betaproteobacteria</taxon>
        <taxon>Neisseriales</taxon>
        <taxon>Chromobacteriaceae</taxon>
        <taxon>Chromobacterium</taxon>
    </lineage>
</organism>
<keyword evidence="10" id="KW-0282">Flagellum</keyword>